<dbReference type="InterPro" id="IPR013103">
    <property type="entry name" value="RVT_2"/>
</dbReference>
<dbReference type="InterPro" id="IPR043502">
    <property type="entry name" value="DNA/RNA_pol_sf"/>
</dbReference>
<sequence>MCNEFKHSMILHFDMTDLGMMSHFLGMEVKQSPNGTFICQRRYAQEVLSRFGMLDCNVVKNPMVPGTRLSTDKEGVKVEETLFKQLVGSLMYLTVTRPDLTYTVSLISRFRTSPTTTHWLATKRILRYVKGTINFGIWYKKGIDSLKLLAFTDNDYAGDLNDRRSMLGFVFMMGTGAVSWASKKQTVVALSTTEAEYMAAALCACQCVWLGRILKKIGVKDESKIAIMCDNNSAIQLSKHPVFHGKRKYIDVRFHFLRDLVNNRVVQLNFCNSQE</sequence>
<keyword evidence="2" id="KW-1185">Reference proteome</keyword>
<dbReference type="RefSeq" id="XP_027368152.1">
    <property type="nucleotide sequence ID" value="XM_027512351.1"/>
</dbReference>
<dbReference type="Proteomes" id="UP000694853">
    <property type="component" value="Unplaced"/>
</dbReference>
<dbReference type="PANTHER" id="PTHR11439">
    <property type="entry name" value="GAG-POL-RELATED RETROTRANSPOSON"/>
    <property type="match status" value="1"/>
</dbReference>
<accession>A0A8B8MKL9</accession>
<dbReference type="PANTHER" id="PTHR11439:SF517">
    <property type="entry name" value="CYSTEINE-RICH RLK (RECEPTOR-LIKE PROTEIN KINASE) 8"/>
    <property type="match status" value="1"/>
</dbReference>
<name>A0A8B8MKL9_ABRPR</name>
<proteinExistence type="predicted"/>
<feature type="domain" description="Reverse transcriptase Ty1/copia-type" evidence="1">
    <location>
        <begin position="2"/>
        <end position="64"/>
    </location>
</feature>
<protein>
    <submittedName>
        <fullName evidence="3">Uncharacterized protein LOC113874130</fullName>
    </submittedName>
</protein>
<dbReference type="OrthoDB" id="1165331at2759"/>
<evidence type="ECO:0000259" key="1">
    <source>
        <dbReference type="Pfam" id="PF07727"/>
    </source>
</evidence>
<dbReference type="SUPFAM" id="SSF56672">
    <property type="entry name" value="DNA/RNA polymerases"/>
    <property type="match status" value="1"/>
</dbReference>
<dbReference type="KEGG" id="aprc:113874130"/>
<evidence type="ECO:0000313" key="2">
    <source>
        <dbReference type="Proteomes" id="UP000694853"/>
    </source>
</evidence>
<gene>
    <name evidence="3" type="primary">LOC113874130</name>
</gene>
<dbReference type="Pfam" id="PF07727">
    <property type="entry name" value="RVT_2"/>
    <property type="match status" value="1"/>
</dbReference>
<reference evidence="2" key="1">
    <citation type="journal article" date="2019" name="Toxins">
        <title>Detection of Abrin-Like and Prepropulchellin-Like Toxin Genes and Transcripts Using Whole Genome Sequencing and Full-Length Transcript Sequencing of Abrus precatorius.</title>
        <authorList>
            <person name="Hovde B.T."/>
            <person name="Daligault H.E."/>
            <person name="Hanschen E.R."/>
            <person name="Kunde Y.A."/>
            <person name="Johnson M.B."/>
            <person name="Starkenburg S.R."/>
            <person name="Johnson S.L."/>
        </authorList>
    </citation>
    <scope>NUCLEOTIDE SEQUENCE [LARGE SCALE GENOMIC DNA]</scope>
</reference>
<dbReference type="CDD" id="cd09272">
    <property type="entry name" value="RNase_HI_RT_Ty1"/>
    <property type="match status" value="1"/>
</dbReference>
<evidence type="ECO:0000313" key="3">
    <source>
        <dbReference type="RefSeq" id="XP_027368152.1"/>
    </source>
</evidence>
<dbReference type="AlphaFoldDB" id="A0A8B8MKL9"/>
<dbReference type="GeneID" id="113874130"/>
<reference evidence="3" key="2">
    <citation type="submission" date="2025-08" db="UniProtKB">
        <authorList>
            <consortium name="RefSeq"/>
        </authorList>
    </citation>
    <scope>IDENTIFICATION</scope>
    <source>
        <tissue evidence="3">Young leaves</tissue>
    </source>
</reference>
<organism evidence="2 3">
    <name type="scientific">Abrus precatorius</name>
    <name type="common">Indian licorice</name>
    <name type="synonym">Glycine abrus</name>
    <dbReference type="NCBI Taxonomy" id="3816"/>
    <lineage>
        <taxon>Eukaryota</taxon>
        <taxon>Viridiplantae</taxon>
        <taxon>Streptophyta</taxon>
        <taxon>Embryophyta</taxon>
        <taxon>Tracheophyta</taxon>
        <taxon>Spermatophyta</taxon>
        <taxon>Magnoliopsida</taxon>
        <taxon>eudicotyledons</taxon>
        <taxon>Gunneridae</taxon>
        <taxon>Pentapetalae</taxon>
        <taxon>rosids</taxon>
        <taxon>fabids</taxon>
        <taxon>Fabales</taxon>
        <taxon>Fabaceae</taxon>
        <taxon>Papilionoideae</taxon>
        <taxon>50 kb inversion clade</taxon>
        <taxon>NPAAA clade</taxon>
        <taxon>indigoferoid/millettioid clade</taxon>
        <taxon>Abreae</taxon>
        <taxon>Abrus</taxon>
    </lineage>
</organism>